<protein>
    <submittedName>
        <fullName evidence="2">Uncharacterized protein</fullName>
    </submittedName>
</protein>
<feature type="transmembrane region" description="Helical" evidence="1">
    <location>
        <begin position="90"/>
        <end position="111"/>
    </location>
</feature>
<dbReference type="Proteomes" id="UP000248044">
    <property type="component" value="Chromosome"/>
</dbReference>
<keyword evidence="1" id="KW-0812">Transmembrane</keyword>
<evidence type="ECO:0000313" key="3">
    <source>
        <dbReference type="Proteomes" id="UP000248044"/>
    </source>
</evidence>
<keyword evidence="3" id="KW-1185">Reference proteome</keyword>
<gene>
    <name evidence="2" type="ORF">DFR85_00015</name>
</gene>
<evidence type="ECO:0000256" key="1">
    <source>
        <dbReference type="SAM" id="Phobius"/>
    </source>
</evidence>
<reference evidence="2 3" key="1">
    <citation type="submission" date="2018-05" db="EMBL/GenBank/DDBJ databases">
        <title>Complete Genome Sequences of Extremely Thermoacidophilic, Metal-Mobilizing Type-Strain Members of the Archaeal Family Sulfolobaceae: Acidianus brierleyi DSM-1651T, Acidianus sulfidivorans DSM-18786T, Metallosphaera hakonensis DSM-7519T, and Metallosphaera prunae DSM-10039T.</title>
        <authorList>
            <person name="Counts J.A."/>
            <person name="Kelly R.M."/>
        </authorList>
    </citation>
    <scope>NUCLEOTIDE SEQUENCE [LARGE SCALE GENOMIC DNA]</scope>
    <source>
        <strain evidence="2 3">DSM 1651</strain>
    </source>
</reference>
<proteinExistence type="predicted"/>
<accession>A0A2U9IB65</accession>
<dbReference type="EMBL" id="CP029289">
    <property type="protein sequence ID" value="AWR93233.1"/>
    <property type="molecule type" value="Genomic_DNA"/>
</dbReference>
<feature type="transmembrane region" description="Helical" evidence="1">
    <location>
        <begin position="28"/>
        <end position="50"/>
    </location>
</feature>
<evidence type="ECO:0000313" key="2">
    <source>
        <dbReference type="EMBL" id="AWR93233.1"/>
    </source>
</evidence>
<organism evidence="2 3">
    <name type="scientific">Acidianus brierleyi</name>
    <dbReference type="NCBI Taxonomy" id="41673"/>
    <lineage>
        <taxon>Archaea</taxon>
        <taxon>Thermoproteota</taxon>
        <taxon>Thermoprotei</taxon>
        <taxon>Sulfolobales</taxon>
        <taxon>Sulfolobaceae</taxon>
        <taxon>Acidianus</taxon>
    </lineage>
</organism>
<feature type="transmembrane region" description="Helical" evidence="1">
    <location>
        <begin position="56"/>
        <end position="78"/>
    </location>
</feature>
<name>A0A2U9IB65_9CREN</name>
<sequence>MILMSSRSLLDVYNTMASKFSRNQYTPALAAAELACLIITYVAGMGIAIYKLPLLGVPITAHIYAAAFDVIFAISLYGSSTRAGNLPLRVLSVLDILSVLGAAFMGLFYFGGFSIPMYALGMGTGFIFTIVFTSAILFYALRR</sequence>
<feature type="transmembrane region" description="Helical" evidence="1">
    <location>
        <begin position="117"/>
        <end position="141"/>
    </location>
</feature>
<keyword evidence="1" id="KW-0472">Membrane</keyword>
<keyword evidence="1" id="KW-1133">Transmembrane helix</keyword>
<dbReference type="AlphaFoldDB" id="A0A2U9IB65"/>
<dbReference type="KEGG" id="abri:DFR85_00015"/>